<reference evidence="4" key="1">
    <citation type="submission" date="2023-08" db="EMBL/GenBank/DDBJ databases">
        <title>Rhodospirillaceae gen. nov., a novel taxon isolated from the Yangtze River Yuezi River estuary sludge.</title>
        <authorList>
            <person name="Ruan L."/>
        </authorList>
    </citation>
    <scope>NUCLEOTIDE SEQUENCE [LARGE SCALE GENOMIC DNA]</scope>
    <source>
        <strain evidence="4">R-7</strain>
    </source>
</reference>
<dbReference type="EMBL" id="JAUYVI010000005">
    <property type="protein sequence ID" value="MDQ7249192.1"/>
    <property type="molecule type" value="Genomic_DNA"/>
</dbReference>
<dbReference type="Proteomes" id="UP001230156">
    <property type="component" value="Unassembled WGS sequence"/>
</dbReference>
<proteinExistence type="predicted"/>
<comment type="caution">
    <text evidence="3">The sequence shown here is derived from an EMBL/GenBank/DDBJ whole genome shotgun (WGS) entry which is preliminary data.</text>
</comment>
<keyword evidence="4" id="KW-1185">Reference proteome</keyword>
<evidence type="ECO:0000313" key="3">
    <source>
        <dbReference type="EMBL" id="MDQ7249192.1"/>
    </source>
</evidence>
<name>A0ABU0YPS6_9PROT</name>
<dbReference type="RefSeq" id="WP_379956909.1">
    <property type="nucleotide sequence ID" value="NZ_JAUYVI010000005.1"/>
</dbReference>
<keyword evidence="2" id="KW-0472">Membrane</keyword>
<sequence length="91" mass="9731">MTVPQDSSRTAIAPEAPPEDTTPEVLQREPLHFIVVVLLLADIVFGLGLAVFAEKVLSFRPMAIVGCGLAALGLGILAYFILLGGGRRSRW</sequence>
<feature type="region of interest" description="Disordered" evidence="1">
    <location>
        <begin position="1"/>
        <end position="23"/>
    </location>
</feature>
<feature type="transmembrane region" description="Helical" evidence="2">
    <location>
        <begin position="31"/>
        <end position="53"/>
    </location>
</feature>
<organism evidence="3 4">
    <name type="scientific">Dongia sedimenti</name>
    <dbReference type="NCBI Taxonomy" id="3064282"/>
    <lineage>
        <taxon>Bacteria</taxon>
        <taxon>Pseudomonadati</taxon>
        <taxon>Pseudomonadota</taxon>
        <taxon>Alphaproteobacteria</taxon>
        <taxon>Rhodospirillales</taxon>
        <taxon>Dongiaceae</taxon>
        <taxon>Dongia</taxon>
    </lineage>
</organism>
<gene>
    <name evidence="3" type="ORF">Q8A70_16005</name>
</gene>
<evidence type="ECO:0000313" key="4">
    <source>
        <dbReference type="Proteomes" id="UP001230156"/>
    </source>
</evidence>
<accession>A0ABU0YPS6</accession>
<feature type="transmembrane region" description="Helical" evidence="2">
    <location>
        <begin position="59"/>
        <end position="82"/>
    </location>
</feature>
<evidence type="ECO:0000256" key="1">
    <source>
        <dbReference type="SAM" id="MobiDB-lite"/>
    </source>
</evidence>
<evidence type="ECO:0000256" key="2">
    <source>
        <dbReference type="SAM" id="Phobius"/>
    </source>
</evidence>
<protein>
    <submittedName>
        <fullName evidence="3">Uncharacterized protein</fullName>
    </submittedName>
</protein>
<keyword evidence="2" id="KW-1133">Transmembrane helix</keyword>
<keyword evidence="2" id="KW-0812">Transmembrane</keyword>